<evidence type="ECO:0000313" key="3">
    <source>
        <dbReference type="EMBL" id="PIR96014.1"/>
    </source>
</evidence>
<dbReference type="Proteomes" id="UP000230922">
    <property type="component" value="Unassembled WGS sequence"/>
</dbReference>
<accession>A0A2H0VA97</accession>
<protein>
    <recommendedName>
        <fullName evidence="1">Queuosine precursor transporter</fullName>
    </recommendedName>
</protein>
<feature type="transmembrane region" description="Helical" evidence="2">
    <location>
        <begin position="7"/>
        <end position="26"/>
    </location>
</feature>
<dbReference type="AlphaFoldDB" id="A0A2H0VA97"/>
<feature type="transmembrane region" description="Helical" evidence="2">
    <location>
        <begin position="141"/>
        <end position="169"/>
    </location>
</feature>
<feature type="transmembrane region" description="Helical" evidence="2">
    <location>
        <begin position="175"/>
        <end position="195"/>
    </location>
</feature>
<evidence type="ECO:0000313" key="4">
    <source>
        <dbReference type="Proteomes" id="UP000230922"/>
    </source>
</evidence>
<keyword evidence="2" id="KW-1133">Transmembrane helix</keyword>
<organism evidence="3 4">
    <name type="scientific">Candidatus Doudnabacteria bacterium CG10_big_fil_rev_8_21_14_0_10_42_18</name>
    <dbReference type="NCBI Taxonomy" id="1974552"/>
    <lineage>
        <taxon>Bacteria</taxon>
        <taxon>Candidatus Doudnaibacteriota</taxon>
    </lineage>
</organism>
<reference evidence="4" key="1">
    <citation type="submission" date="2017-09" db="EMBL/GenBank/DDBJ databases">
        <title>Depth-based differentiation of microbial function through sediment-hosted aquifers and enrichment of novel symbionts in the deep terrestrial subsurface.</title>
        <authorList>
            <person name="Probst A.J."/>
            <person name="Ladd B."/>
            <person name="Jarett J.K."/>
            <person name="Geller-Mcgrath D.E."/>
            <person name="Sieber C.M.K."/>
            <person name="Emerson J.B."/>
            <person name="Anantharaman K."/>
            <person name="Thomas B.C."/>
            <person name="Malmstrom R."/>
            <person name="Stieglmeier M."/>
            <person name="Klingl A."/>
            <person name="Woyke T."/>
            <person name="Ryan C.M."/>
            <person name="Banfield J.F."/>
        </authorList>
    </citation>
    <scope>NUCLEOTIDE SEQUENCE [LARGE SCALE GENOMIC DNA]</scope>
</reference>
<comment type="caution">
    <text evidence="3">The sequence shown here is derived from an EMBL/GenBank/DDBJ whole genome shotgun (WGS) entry which is preliminary data.</text>
</comment>
<dbReference type="Pfam" id="PF02592">
    <property type="entry name" value="Vut_1"/>
    <property type="match status" value="1"/>
</dbReference>
<sequence length="210" mass="23380">MSKIKQSFFAWGPIAASAYVAFQLIANVLSTKIAVLPVLGWAIDGGTVIYPLTFTVRDFVHKTLGKKIARQVVITAAILNLLMILLFWLIGKMTPDPSWPFQDAYQNILLPVWRIVIASVIAQVISELIDTEIFSLSYKKFNDIVAVLFSNSVALVVDSFIFSLIAFAGALPWPVVLQIIYTNIIIKMILSIISLPSIKAVPRRVEFEKI</sequence>
<name>A0A2H0VA97_9BACT</name>
<evidence type="ECO:0000256" key="2">
    <source>
        <dbReference type="SAM" id="Phobius"/>
    </source>
</evidence>
<dbReference type="PANTHER" id="PTHR34300:SF2">
    <property type="entry name" value="QUEUOSINE PRECURSOR TRANSPORTER-RELATED"/>
    <property type="match status" value="1"/>
</dbReference>
<feature type="transmembrane region" description="Helical" evidence="2">
    <location>
        <begin position="72"/>
        <end position="91"/>
    </location>
</feature>
<feature type="transmembrane region" description="Helical" evidence="2">
    <location>
        <begin position="38"/>
        <end position="60"/>
    </location>
</feature>
<keyword evidence="2" id="KW-0812">Transmembrane</keyword>
<feature type="transmembrane region" description="Helical" evidence="2">
    <location>
        <begin position="111"/>
        <end position="129"/>
    </location>
</feature>
<evidence type="ECO:0000256" key="1">
    <source>
        <dbReference type="NCBIfam" id="TIGR00697"/>
    </source>
</evidence>
<keyword evidence="2" id="KW-0472">Membrane</keyword>
<dbReference type="PANTHER" id="PTHR34300">
    <property type="entry name" value="QUEUOSINE PRECURSOR TRANSPORTER-RELATED"/>
    <property type="match status" value="1"/>
</dbReference>
<dbReference type="EMBL" id="PFAK01000057">
    <property type="protein sequence ID" value="PIR96014.1"/>
    <property type="molecule type" value="Genomic_DNA"/>
</dbReference>
<proteinExistence type="predicted"/>
<dbReference type="NCBIfam" id="TIGR00697">
    <property type="entry name" value="queuosine precursor transporter"/>
    <property type="match status" value="1"/>
</dbReference>
<gene>
    <name evidence="3" type="ORF">COT92_03390</name>
</gene>
<dbReference type="InterPro" id="IPR003744">
    <property type="entry name" value="YhhQ"/>
</dbReference>